<dbReference type="CDD" id="cd10747">
    <property type="entry name" value="DnaJ_C"/>
    <property type="match status" value="1"/>
</dbReference>
<dbReference type="InterPro" id="IPR002939">
    <property type="entry name" value="DnaJ_C"/>
</dbReference>
<reference evidence="18 19" key="1">
    <citation type="submission" date="2020-08" db="EMBL/GenBank/DDBJ databases">
        <title>Genomic Encyclopedia of Type Strains, Phase IV (KMG-IV): sequencing the most valuable type-strain genomes for metagenomic binning, comparative biology and taxonomic classification.</title>
        <authorList>
            <person name="Goeker M."/>
        </authorList>
    </citation>
    <scope>NUCLEOTIDE SEQUENCE [LARGE SCALE GENOMIC DNA]</scope>
    <source>
        <strain evidence="18 19">DSM 28538</strain>
    </source>
</reference>
<dbReference type="InterPro" id="IPR036410">
    <property type="entry name" value="HSP_DnaJ_Cys-rich_dom_sf"/>
</dbReference>
<name>A0A840NRW1_9HYPH</name>
<dbReference type="NCBIfam" id="NF008035">
    <property type="entry name" value="PRK10767.1"/>
    <property type="match status" value="1"/>
</dbReference>
<dbReference type="SMART" id="SM00271">
    <property type="entry name" value="DnaJ"/>
    <property type="match status" value="1"/>
</dbReference>
<dbReference type="GO" id="GO:0006260">
    <property type="term" value="P:DNA replication"/>
    <property type="evidence" value="ECO:0007669"/>
    <property type="project" value="UniProtKB-KW"/>
</dbReference>
<comment type="function">
    <text evidence="11 14">Participates actively in the response to hyperosmotic and heat shock by preventing the aggregation of stress-denatured proteins and by disaggregating proteins, also in an autonomous, DnaK-independent fashion. Unfolded proteins bind initially to DnaJ; upon interaction with the DnaJ-bound protein, DnaK hydrolyzes its bound ATP, resulting in the formation of a stable complex. GrpE releases ADP from DnaK; ATP binding to DnaK triggers the release of the substrate protein, thus completing the reaction cycle. Several rounds of ATP-dependent interactions between DnaJ, DnaK and GrpE are required for fully efficient folding. Also involved, together with DnaK and GrpE, in the DNA replication of plasmids through activation of initiation proteins.</text>
</comment>
<dbReference type="InterPro" id="IPR036869">
    <property type="entry name" value="J_dom_sf"/>
</dbReference>
<evidence type="ECO:0000256" key="13">
    <source>
        <dbReference type="ARBA" id="ARBA00067609"/>
    </source>
</evidence>
<feature type="binding site" evidence="14">
    <location>
        <position position="200"/>
    </location>
    <ligand>
        <name>Zn(2+)</name>
        <dbReference type="ChEBI" id="CHEBI:29105"/>
        <label>2</label>
    </ligand>
</feature>
<dbReference type="InterPro" id="IPR001623">
    <property type="entry name" value="DnaJ_domain"/>
</dbReference>
<evidence type="ECO:0000256" key="15">
    <source>
        <dbReference type="PROSITE-ProRule" id="PRU00546"/>
    </source>
</evidence>
<comment type="domain">
    <text evidence="14">The J domain is necessary and sufficient to stimulate DnaK ATPase activity. Zinc center 1 plays an important role in the autonomous, DnaK-independent chaperone activity of DnaJ. Zinc center 2 is essential for interaction with DnaK and for DnaJ activity.</text>
</comment>
<dbReference type="InterPro" id="IPR012724">
    <property type="entry name" value="DnaJ"/>
</dbReference>
<evidence type="ECO:0000256" key="3">
    <source>
        <dbReference type="ARBA" id="ARBA00022490"/>
    </source>
</evidence>
<dbReference type="PANTHER" id="PTHR43096:SF48">
    <property type="entry name" value="CHAPERONE PROTEIN DNAJ"/>
    <property type="match status" value="1"/>
</dbReference>
<dbReference type="Pfam" id="PF00684">
    <property type="entry name" value="DnaJ_CXXCXGXG"/>
    <property type="match status" value="1"/>
</dbReference>
<dbReference type="FunFam" id="2.60.260.20:FF:000004">
    <property type="entry name" value="Molecular chaperone DnaJ"/>
    <property type="match status" value="1"/>
</dbReference>
<keyword evidence="5 14" id="KW-0479">Metal-binding</keyword>
<evidence type="ECO:0000256" key="10">
    <source>
        <dbReference type="ARBA" id="ARBA00023186"/>
    </source>
</evidence>
<evidence type="ECO:0000256" key="1">
    <source>
        <dbReference type="ARBA" id="ARBA00004496"/>
    </source>
</evidence>
<keyword evidence="10 14" id="KW-0143">Chaperone</keyword>
<dbReference type="GO" id="GO:0009408">
    <property type="term" value="P:response to heat"/>
    <property type="evidence" value="ECO:0007669"/>
    <property type="project" value="InterPro"/>
</dbReference>
<dbReference type="Gene3D" id="2.60.260.20">
    <property type="entry name" value="Urease metallochaperone UreE, N-terminal domain"/>
    <property type="match status" value="2"/>
</dbReference>
<feature type="zinc finger region" description="CR-type" evidence="15">
    <location>
        <begin position="145"/>
        <end position="223"/>
    </location>
</feature>
<dbReference type="PRINTS" id="PR00625">
    <property type="entry name" value="JDOMAIN"/>
</dbReference>
<dbReference type="SUPFAM" id="SSF46565">
    <property type="entry name" value="Chaperone J-domain"/>
    <property type="match status" value="1"/>
</dbReference>
<keyword evidence="9 14" id="KW-0346">Stress response</keyword>
<organism evidence="18 19">
    <name type="scientific">Bartonella callosciuri</name>
    <dbReference type="NCBI Taxonomy" id="686223"/>
    <lineage>
        <taxon>Bacteria</taxon>
        <taxon>Pseudomonadati</taxon>
        <taxon>Pseudomonadota</taxon>
        <taxon>Alphaproteobacteria</taxon>
        <taxon>Hyphomicrobiales</taxon>
        <taxon>Bartonellaceae</taxon>
        <taxon>Bartonella</taxon>
    </lineage>
</organism>
<dbReference type="GO" id="GO:0005737">
    <property type="term" value="C:cytoplasm"/>
    <property type="evidence" value="ECO:0007669"/>
    <property type="project" value="UniProtKB-SubCell"/>
</dbReference>
<dbReference type="PANTHER" id="PTHR43096">
    <property type="entry name" value="DNAJ HOMOLOG 1, MITOCHONDRIAL-RELATED"/>
    <property type="match status" value="1"/>
</dbReference>
<dbReference type="GO" id="GO:0008270">
    <property type="term" value="F:zinc ion binding"/>
    <property type="evidence" value="ECO:0007669"/>
    <property type="project" value="UniProtKB-UniRule"/>
</dbReference>
<evidence type="ECO:0000256" key="8">
    <source>
        <dbReference type="ARBA" id="ARBA00022833"/>
    </source>
</evidence>
<protein>
    <recommendedName>
        <fullName evidence="13 14">Chaperone protein DnaJ</fullName>
    </recommendedName>
</protein>
<dbReference type="InterPro" id="IPR018253">
    <property type="entry name" value="DnaJ_domain_CS"/>
</dbReference>
<dbReference type="GO" id="GO:0005524">
    <property type="term" value="F:ATP binding"/>
    <property type="evidence" value="ECO:0007669"/>
    <property type="project" value="InterPro"/>
</dbReference>
<comment type="caution">
    <text evidence="18">The sequence shown here is derived from an EMBL/GenBank/DDBJ whole genome shotgun (WGS) entry which is preliminary data.</text>
</comment>
<dbReference type="NCBIfam" id="TIGR02349">
    <property type="entry name" value="DnaJ_bact"/>
    <property type="match status" value="1"/>
</dbReference>
<dbReference type="FunFam" id="1.10.287.110:FF:000034">
    <property type="entry name" value="Chaperone protein DnaJ"/>
    <property type="match status" value="1"/>
</dbReference>
<comment type="caution">
    <text evidence="14">Lacks conserved residue(s) required for the propagation of feature annotation.</text>
</comment>
<dbReference type="SUPFAM" id="SSF57938">
    <property type="entry name" value="DnaJ/Hsp40 cysteine-rich domain"/>
    <property type="match status" value="1"/>
</dbReference>
<dbReference type="EMBL" id="JACHIM010000003">
    <property type="protein sequence ID" value="MBB5073801.1"/>
    <property type="molecule type" value="Genomic_DNA"/>
</dbReference>
<dbReference type="PROSITE" id="PS51188">
    <property type="entry name" value="ZF_CR"/>
    <property type="match status" value="1"/>
</dbReference>
<dbReference type="GO" id="GO:0031072">
    <property type="term" value="F:heat shock protein binding"/>
    <property type="evidence" value="ECO:0007669"/>
    <property type="project" value="InterPro"/>
</dbReference>
<dbReference type="GO" id="GO:0051082">
    <property type="term" value="F:unfolded protein binding"/>
    <property type="evidence" value="ECO:0007669"/>
    <property type="project" value="UniProtKB-UniRule"/>
</dbReference>
<keyword evidence="8 14" id="KW-0862">Zinc</keyword>
<dbReference type="PROSITE" id="PS50076">
    <property type="entry name" value="DNAJ_2"/>
    <property type="match status" value="1"/>
</dbReference>
<feature type="binding site" evidence="14">
    <location>
        <position position="158"/>
    </location>
    <ligand>
        <name>Zn(2+)</name>
        <dbReference type="ChEBI" id="CHEBI:29105"/>
        <label>1</label>
    </ligand>
</feature>
<comment type="similarity">
    <text evidence="12 14">Belongs to the DnaJ family.</text>
</comment>
<dbReference type="InterPro" id="IPR001305">
    <property type="entry name" value="HSP_DnaJ_Cys-rich_dom"/>
</dbReference>
<evidence type="ECO:0000256" key="7">
    <source>
        <dbReference type="ARBA" id="ARBA00022771"/>
    </source>
</evidence>
<keyword evidence="7 14" id="KW-0863">Zinc-finger</keyword>
<evidence type="ECO:0000256" key="14">
    <source>
        <dbReference type="HAMAP-Rule" id="MF_01152"/>
    </source>
</evidence>
<dbReference type="PROSITE" id="PS00636">
    <property type="entry name" value="DNAJ_1"/>
    <property type="match status" value="1"/>
</dbReference>
<evidence type="ECO:0000256" key="9">
    <source>
        <dbReference type="ARBA" id="ARBA00023016"/>
    </source>
</evidence>
<comment type="subunit">
    <text evidence="2 14">Homodimer.</text>
</comment>
<keyword evidence="6 14" id="KW-0677">Repeat</keyword>
<keyword evidence="3 14" id="KW-0963">Cytoplasm</keyword>
<comment type="subcellular location">
    <subcellularLocation>
        <location evidence="1 14">Cytoplasm</location>
    </subcellularLocation>
</comment>
<dbReference type="AlphaFoldDB" id="A0A840NRW1"/>
<evidence type="ECO:0000259" key="17">
    <source>
        <dbReference type="PROSITE" id="PS51188"/>
    </source>
</evidence>
<dbReference type="CDD" id="cd10719">
    <property type="entry name" value="DnaJ_zf"/>
    <property type="match status" value="1"/>
</dbReference>
<keyword evidence="4 14" id="KW-0235">DNA replication</keyword>
<dbReference type="SUPFAM" id="SSF49493">
    <property type="entry name" value="HSP40/DnaJ peptide-binding domain"/>
    <property type="match status" value="2"/>
</dbReference>
<feature type="binding site" evidence="14">
    <location>
        <position position="211"/>
    </location>
    <ligand>
        <name>Zn(2+)</name>
        <dbReference type="ChEBI" id="CHEBI:29105"/>
        <label>1</label>
    </ligand>
</feature>
<dbReference type="GO" id="GO:0042026">
    <property type="term" value="P:protein refolding"/>
    <property type="evidence" value="ECO:0007669"/>
    <property type="project" value="TreeGrafter"/>
</dbReference>
<proteinExistence type="inferred from homology"/>
<gene>
    <name evidence="14" type="primary">dnaJ</name>
    <name evidence="18" type="ORF">HNQ69_000927</name>
</gene>
<feature type="binding site" evidence="14">
    <location>
        <position position="178"/>
    </location>
    <ligand>
        <name>Zn(2+)</name>
        <dbReference type="ChEBI" id="CHEBI:29105"/>
        <label>2</label>
    </ligand>
</feature>
<dbReference type="Gene3D" id="1.10.287.110">
    <property type="entry name" value="DnaJ domain"/>
    <property type="match status" value="1"/>
</dbReference>
<dbReference type="HAMAP" id="MF_01152">
    <property type="entry name" value="DnaJ"/>
    <property type="match status" value="1"/>
</dbReference>
<evidence type="ECO:0000313" key="19">
    <source>
        <dbReference type="Proteomes" id="UP000561417"/>
    </source>
</evidence>
<dbReference type="Pfam" id="PF00226">
    <property type="entry name" value="DnaJ"/>
    <property type="match status" value="1"/>
</dbReference>
<dbReference type="CDD" id="cd06257">
    <property type="entry name" value="DnaJ"/>
    <property type="match status" value="1"/>
</dbReference>
<dbReference type="Proteomes" id="UP000561417">
    <property type="component" value="Unassembled WGS sequence"/>
</dbReference>
<evidence type="ECO:0000256" key="6">
    <source>
        <dbReference type="ARBA" id="ARBA00022737"/>
    </source>
</evidence>
<evidence type="ECO:0000256" key="12">
    <source>
        <dbReference type="ARBA" id="ARBA00061004"/>
    </source>
</evidence>
<sequence length="390" mass="43691">MKKNYQEYMMKADYYEILGVTRECDDKKLKSAFRKLAMQYHPDRNAGDKEAERKFKEIGEAYEVLKDPQKRAAYDRFGHAAFENNGRERTNPFGGFAAGGGFADIFEDFFGEMMGGMHRKRNDGRERGADLSYNMEITLEEAFSGKTAQINIPSSVICDACEGSGAKKGSKPQVCGTCHGAGRVRAAQGFFSIERTCPACHGRGETITDPCPKCQGTRRVEKKRSLSVNIPAGIEDGTRIRLSGEGDAGIRGGPSGDLYIFLSIKPHEFFQREEADLHCRVPISMVTAALGGEFEVSNLDGVKARVKIPEGTQNGRQFRLRGKGMPMLRRQQARGDLYIHITIETPQKLTQEQRELLQKFEKLSNHENSPQSHGFFSRMKEFFENISGQN</sequence>
<dbReference type="InterPro" id="IPR008971">
    <property type="entry name" value="HSP40/DnaJ_pept-bd"/>
</dbReference>
<keyword evidence="19" id="KW-1185">Reference proteome</keyword>
<feature type="binding site" evidence="14">
    <location>
        <position position="161"/>
    </location>
    <ligand>
        <name>Zn(2+)</name>
        <dbReference type="ChEBI" id="CHEBI:29105"/>
        <label>1</label>
    </ligand>
</feature>
<evidence type="ECO:0000256" key="4">
    <source>
        <dbReference type="ARBA" id="ARBA00022705"/>
    </source>
</evidence>
<feature type="binding site" evidence="14">
    <location>
        <position position="175"/>
    </location>
    <ligand>
        <name>Zn(2+)</name>
        <dbReference type="ChEBI" id="CHEBI:29105"/>
        <label>2</label>
    </ligand>
</feature>
<evidence type="ECO:0000256" key="2">
    <source>
        <dbReference type="ARBA" id="ARBA00011738"/>
    </source>
</evidence>
<evidence type="ECO:0000313" key="18">
    <source>
        <dbReference type="EMBL" id="MBB5073801.1"/>
    </source>
</evidence>
<dbReference type="FunFam" id="2.10.230.10:FF:000002">
    <property type="entry name" value="Molecular chaperone DnaJ"/>
    <property type="match status" value="1"/>
</dbReference>
<feature type="binding site" evidence="14">
    <location>
        <position position="197"/>
    </location>
    <ligand>
        <name>Zn(2+)</name>
        <dbReference type="ChEBI" id="CHEBI:29105"/>
        <label>2</label>
    </ligand>
</feature>
<dbReference type="Pfam" id="PF01556">
    <property type="entry name" value="DnaJ_C"/>
    <property type="match status" value="1"/>
</dbReference>
<feature type="binding site" evidence="14">
    <location>
        <position position="214"/>
    </location>
    <ligand>
        <name>Zn(2+)</name>
        <dbReference type="ChEBI" id="CHEBI:29105"/>
        <label>1</label>
    </ligand>
</feature>
<dbReference type="Gene3D" id="2.10.230.10">
    <property type="entry name" value="Heat shock protein DnaJ, cysteine-rich domain"/>
    <property type="match status" value="1"/>
</dbReference>
<feature type="domain" description="J" evidence="16">
    <location>
        <begin position="13"/>
        <end position="78"/>
    </location>
</feature>
<evidence type="ECO:0000256" key="11">
    <source>
        <dbReference type="ARBA" id="ARBA00053423"/>
    </source>
</evidence>
<evidence type="ECO:0000256" key="5">
    <source>
        <dbReference type="ARBA" id="ARBA00022723"/>
    </source>
</evidence>
<feature type="domain" description="CR-type" evidence="17">
    <location>
        <begin position="145"/>
        <end position="223"/>
    </location>
</feature>
<comment type="cofactor">
    <cofactor evidence="14">
        <name>Zn(2+)</name>
        <dbReference type="ChEBI" id="CHEBI:29105"/>
    </cofactor>
    <text evidence="14">Binds 2 Zn(2+) ions per monomer.</text>
</comment>
<accession>A0A840NRW1</accession>
<evidence type="ECO:0000259" key="16">
    <source>
        <dbReference type="PROSITE" id="PS50076"/>
    </source>
</evidence>